<keyword evidence="2" id="KW-0349">Heme</keyword>
<dbReference type="PRINTS" id="PR00608">
    <property type="entry name" value="CYTCHROMECII"/>
</dbReference>
<proteinExistence type="predicted"/>
<evidence type="ECO:0000256" key="5">
    <source>
        <dbReference type="ARBA" id="ARBA00023004"/>
    </source>
</evidence>
<keyword evidence="8" id="KW-1185">Reference proteome</keyword>
<evidence type="ECO:0000256" key="4">
    <source>
        <dbReference type="ARBA" id="ARBA00022982"/>
    </source>
</evidence>
<dbReference type="PROSITE" id="PS51009">
    <property type="entry name" value="CYTCII"/>
    <property type="match status" value="1"/>
</dbReference>
<dbReference type="EMBL" id="JALBUU010000004">
    <property type="protein sequence ID" value="MCI0753945.1"/>
    <property type="molecule type" value="Genomic_DNA"/>
</dbReference>
<dbReference type="InterPro" id="IPR015984">
    <property type="entry name" value="Cyt_c_prime_subgr"/>
</dbReference>
<evidence type="ECO:0000256" key="3">
    <source>
        <dbReference type="ARBA" id="ARBA00022723"/>
    </source>
</evidence>
<dbReference type="SUPFAM" id="SSF47175">
    <property type="entry name" value="Cytochromes"/>
    <property type="match status" value="1"/>
</dbReference>
<keyword evidence="3" id="KW-0479">Metal-binding</keyword>
<name>A0ABS9W521_9PROT</name>
<keyword evidence="5" id="KW-0408">Iron</keyword>
<evidence type="ECO:0000313" key="8">
    <source>
        <dbReference type="Proteomes" id="UP001201985"/>
    </source>
</evidence>
<keyword evidence="4" id="KW-0249">Electron transport</keyword>
<gene>
    <name evidence="7" type="ORF">MON41_09270</name>
</gene>
<comment type="caution">
    <text evidence="7">The sequence shown here is derived from an EMBL/GenBank/DDBJ whole genome shotgun (WGS) entry which is preliminary data.</text>
</comment>
<dbReference type="Proteomes" id="UP001201985">
    <property type="component" value="Unassembled WGS sequence"/>
</dbReference>
<dbReference type="InterPro" id="IPR002321">
    <property type="entry name" value="Cyt_c_II"/>
</dbReference>
<reference evidence="7 8" key="1">
    <citation type="submission" date="2022-03" db="EMBL/GenBank/DDBJ databases">
        <title>Complete genome analysis of Roseomonas KG 17.1 : a prolific producer of plant growth promoters.</title>
        <authorList>
            <person name="Saadouli I."/>
            <person name="Najjari A."/>
            <person name="Mosbah A."/>
            <person name="Ouzari H.I."/>
        </authorList>
    </citation>
    <scope>NUCLEOTIDE SEQUENCE [LARGE SCALE GENOMIC DNA]</scope>
    <source>
        <strain evidence="7 8">KG17-1</strain>
    </source>
</reference>
<accession>A0ABS9W521</accession>
<sequence>MPLSRLSLCLAAGLTFTALLPSLGTPALAQADVIAERRAGLKRMGEHSRAIKEILDNKGDLAGVAASARDMEGFFRTLPARFPPGSDKGDTKALPAVWSERATFEANAARTSELAARLASTAATGDGDASAAAFRELGQSCGTCHRSYRAR</sequence>
<evidence type="ECO:0000256" key="6">
    <source>
        <dbReference type="SAM" id="SignalP"/>
    </source>
</evidence>
<feature type="signal peptide" evidence="6">
    <location>
        <begin position="1"/>
        <end position="29"/>
    </location>
</feature>
<evidence type="ECO:0000313" key="7">
    <source>
        <dbReference type="EMBL" id="MCI0753945.1"/>
    </source>
</evidence>
<evidence type="ECO:0000256" key="2">
    <source>
        <dbReference type="ARBA" id="ARBA00022617"/>
    </source>
</evidence>
<dbReference type="PIRSF" id="PIRSF000027">
    <property type="entry name" value="Cytc_c_prime"/>
    <property type="match status" value="1"/>
</dbReference>
<protein>
    <submittedName>
        <fullName evidence="7">Cytochrome c</fullName>
    </submittedName>
</protein>
<organism evidence="7 8">
    <name type="scientific">Teichococcus vastitatis</name>
    <dbReference type="NCBI Taxonomy" id="2307076"/>
    <lineage>
        <taxon>Bacteria</taxon>
        <taxon>Pseudomonadati</taxon>
        <taxon>Pseudomonadota</taxon>
        <taxon>Alphaproteobacteria</taxon>
        <taxon>Acetobacterales</taxon>
        <taxon>Roseomonadaceae</taxon>
        <taxon>Roseomonas</taxon>
    </lineage>
</organism>
<dbReference type="RefSeq" id="WP_157985767.1">
    <property type="nucleotide sequence ID" value="NZ_JALBUU010000004.1"/>
</dbReference>
<feature type="chain" id="PRO_5046741061" evidence="6">
    <location>
        <begin position="30"/>
        <end position="151"/>
    </location>
</feature>
<evidence type="ECO:0000256" key="1">
    <source>
        <dbReference type="ARBA" id="ARBA00022448"/>
    </source>
</evidence>
<dbReference type="InterPro" id="IPR010980">
    <property type="entry name" value="Cyt_c/b562"/>
</dbReference>
<keyword evidence="1" id="KW-0813">Transport</keyword>
<keyword evidence="6" id="KW-0732">Signal</keyword>
<dbReference type="Pfam" id="PF01322">
    <property type="entry name" value="Cytochrom_C_2"/>
    <property type="match status" value="1"/>
</dbReference>
<dbReference type="InterPro" id="IPR012127">
    <property type="entry name" value="Cyt_c_prime"/>
</dbReference>
<dbReference type="Gene3D" id="1.20.120.10">
    <property type="entry name" value="Cytochrome c/b562"/>
    <property type="match status" value="1"/>
</dbReference>